<dbReference type="EMBL" id="JAOQJE010000012">
    <property type="protein sequence ID" value="MCU6789853.1"/>
    <property type="molecule type" value="Genomic_DNA"/>
</dbReference>
<dbReference type="InterPro" id="IPR002346">
    <property type="entry name" value="Mopterin_DH_FAD-bd"/>
</dbReference>
<keyword evidence="6" id="KW-1185">Reference proteome</keyword>
<accession>A0ABT2U5F7</accession>
<dbReference type="Gene3D" id="3.30.465.10">
    <property type="match status" value="1"/>
</dbReference>
<dbReference type="InterPro" id="IPR016169">
    <property type="entry name" value="FAD-bd_PCMH_sub2"/>
</dbReference>
<protein>
    <submittedName>
        <fullName evidence="5">FAD binding domain-containing protein</fullName>
    </submittedName>
</protein>
<dbReference type="Proteomes" id="UP001652397">
    <property type="component" value="Unassembled WGS sequence"/>
</dbReference>
<name>A0ABT2U5F7_9FIRM</name>
<keyword evidence="2" id="KW-0274">FAD</keyword>
<comment type="caution">
    <text evidence="5">The sequence shown here is derived from an EMBL/GenBank/DDBJ whole genome shotgun (WGS) entry which is preliminary data.</text>
</comment>
<keyword evidence="1" id="KW-0285">Flavoprotein</keyword>
<dbReference type="InterPro" id="IPR051312">
    <property type="entry name" value="Diverse_Substr_Oxidored"/>
</dbReference>
<dbReference type="Pfam" id="PF00941">
    <property type="entry name" value="FAD_binding_5"/>
    <property type="match status" value="1"/>
</dbReference>
<evidence type="ECO:0000313" key="5">
    <source>
        <dbReference type="EMBL" id="MCU6789853.1"/>
    </source>
</evidence>
<dbReference type="PROSITE" id="PS51387">
    <property type="entry name" value="FAD_PCMH"/>
    <property type="match status" value="1"/>
</dbReference>
<dbReference type="SUPFAM" id="SSF56176">
    <property type="entry name" value="FAD-binding/transporter-associated domain-like"/>
    <property type="match status" value="1"/>
</dbReference>
<feature type="domain" description="FAD-binding PCMH-type" evidence="4">
    <location>
        <begin position="12"/>
        <end position="175"/>
    </location>
</feature>
<evidence type="ECO:0000259" key="4">
    <source>
        <dbReference type="PROSITE" id="PS51387"/>
    </source>
</evidence>
<dbReference type="InterPro" id="IPR036683">
    <property type="entry name" value="CO_DH_flav_C_dom_sf"/>
</dbReference>
<proteinExistence type="predicted"/>
<organism evidence="5 6">
    <name type="scientific">Agathobaculum ammoniilyticum</name>
    <dbReference type="NCBI Taxonomy" id="2981778"/>
    <lineage>
        <taxon>Bacteria</taxon>
        <taxon>Bacillati</taxon>
        <taxon>Bacillota</taxon>
        <taxon>Clostridia</taxon>
        <taxon>Eubacteriales</taxon>
        <taxon>Butyricicoccaceae</taxon>
        <taxon>Agathobaculum</taxon>
    </lineage>
</organism>
<reference evidence="5 6" key="1">
    <citation type="journal article" date="2021" name="ISME Commun">
        <title>Automated analysis of genomic sequences facilitates high-throughput and comprehensive description of bacteria.</title>
        <authorList>
            <person name="Hitch T.C.A."/>
        </authorList>
    </citation>
    <scope>NUCLEOTIDE SEQUENCE [LARGE SCALE GENOMIC DNA]</scope>
    <source>
        <strain evidence="5 6">Sanger_34</strain>
    </source>
</reference>
<evidence type="ECO:0000256" key="2">
    <source>
        <dbReference type="ARBA" id="ARBA00022827"/>
    </source>
</evidence>
<dbReference type="PANTHER" id="PTHR42659:SF2">
    <property type="entry name" value="XANTHINE DEHYDROGENASE SUBUNIT C-RELATED"/>
    <property type="match status" value="1"/>
</dbReference>
<keyword evidence="3" id="KW-0560">Oxidoreductase</keyword>
<evidence type="ECO:0000313" key="6">
    <source>
        <dbReference type="Proteomes" id="UP001652397"/>
    </source>
</evidence>
<sequence length="276" mass="29310">MISTSDHTEGTALLTIGQYVRPESLDEAYALCQKKSSVVLGGMLWLKMQHRSVGTAIDLCGLGLDRIEETETGYRIGAMVPLRALETHAGLAVLTQGAMAEALRHIVGVQFRNCATVGGSLWGRFGFSDVLTLFLALDAAVTLHHAGEMPLADFAALPRVTRDILTHVTLPKASQRAVYLSQRNISTDFPVLAVALSERDGRYTCAVGARPMPAAAFADEKGALAQGITEDSARAFAADIAARAVLGGNLRAGADYRCAVCEVLVRRAALALSKEG</sequence>
<dbReference type="InterPro" id="IPR016166">
    <property type="entry name" value="FAD-bd_PCMH"/>
</dbReference>
<evidence type="ECO:0000256" key="3">
    <source>
        <dbReference type="ARBA" id="ARBA00023002"/>
    </source>
</evidence>
<dbReference type="InterPro" id="IPR036318">
    <property type="entry name" value="FAD-bd_PCMH-like_sf"/>
</dbReference>
<gene>
    <name evidence="5" type="ORF">OCV66_12255</name>
</gene>
<evidence type="ECO:0000256" key="1">
    <source>
        <dbReference type="ARBA" id="ARBA00022630"/>
    </source>
</evidence>
<dbReference type="Gene3D" id="3.30.390.50">
    <property type="entry name" value="CO dehydrogenase flavoprotein, C-terminal domain"/>
    <property type="match status" value="1"/>
</dbReference>
<dbReference type="PANTHER" id="PTHR42659">
    <property type="entry name" value="XANTHINE DEHYDROGENASE SUBUNIT C-RELATED"/>
    <property type="match status" value="1"/>
</dbReference>
<dbReference type="SUPFAM" id="SSF55447">
    <property type="entry name" value="CO dehydrogenase flavoprotein C-terminal domain-like"/>
    <property type="match status" value="1"/>
</dbReference>